<evidence type="ECO:0000313" key="7">
    <source>
        <dbReference type="EMBL" id="MFC0321713.1"/>
    </source>
</evidence>
<proteinExistence type="inferred from homology"/>
<dbReference type="RefSeq" id="WP_149105476.1">
    <property type="nucleotide sequence ID" value="NZ_JBHLWO010000007.1"/>
</dbReference>
<dbReference type="Pfam" id="PF07992">
    <property type="entry name" value="Pyr_redox_2"/>
    <property type="match status" value="1"/>
</dbReference>
<dbReference type="Gene3D" id="3.50.50.60">
    <property type="entry name" value="FAD/NAD(P)-binding domain"/>
    <property type="match status" value="2"/>
</dbReference>
<dbReference type="PIRSF" id="PIRSF000350">
    <property type="entry name" value="Mercury_reductase_MerA"/>
    <property type="match status" value="1"/>
</dbReference>
<dbReference type="Pfam" id="PF02852">
    <property type="entry name" value="Pyr_redox_dim"/>
    <property type="match status" value="1"/>
</dbReference>
<dbReference type="InterPro" id="IPR016156">
    <property type="entry name" value="FAD/NAD-linked_Rdtase_dimer_sf"/>
</dbReference>
<sequence length="463" mass="50882">MKIRQYDAIVIGSGQAGVPLAKKLANHGKKVAIIEKRWIGGTCVNDGCTPTKTWIASAKAAYDAHKSTELGVFVEDAKIDMTIIKKRKDKIVKNARSGNQKALESTKNLDVIFGEAAFTDFKTIGVTSDTGSQQILKADLFFLNTGTVPFIPEIEGLNAINFLTSTSILELDQVPEHLLIIGGNYIGLEYGQMFRRFGSRVTIVEKSPRIMAREDPDVSEEMHKLLKPEGIDILLNAETTFFDKQGPEKVVATIHTNGKKQKISCSHVLVATGRVPQTGPLKLNNTGVKLDNKGYIKVNSKLETNVKGIYALGDVKGGPAFTHISYNDYTIVYRNLLENTNYTTRNRSIPYCVFTDPQLGRIGLSETEAKKQGLTIKVAKLPMTAVARAVETGDTRGFMKAIVDAKSKRILGASILAAQGGEIMTILQMAMEGKITYDRIRYGVFAHPLYAESLNNLFMTLED</sequence>
<comment type="caution">
    <text evidence="7">The sequence shown here is derived from an EMBL/GenBank/DDBJ whole genome shotgun (WGS) entry which is preliminary data.</text>
</comment>
<dbReference type="PRINTS" id="PR00411">
    <property type="entry name" value="PNDRDTASEI"/>
</dbReference>
<evidence type="ECO:0000313" key="8">
    <source>
        <dbReference type="Proteomes" id="UP001589774"/>
    </source>
</evidence>
<reference evidence="7 8" key="1">
    <citation type="submission" date="2024-09" db="EMBL/GenBank/DDBJ databases">
        <authorList>
            <person name="Sun Q."/>
            <person name="Mori K."/>
        </authorList>
    </citation>
    <scope>NUCLEOTIDE SEQUENCE [LARGE SCALE GENOMIC DNA]</scope>
    <source>
        <strain evidence="7 8">CCM 7765</strain>
    </source>
</reference>
<dbReference type="InterPro" id="IPR004099">
    <property type="entry name" value="Pyr_nucl-diS_OxRdtase_dimer"/>
</dbReference>
<comment type="cofactor">
    <cofactor evidence="1">
        <name>FAD</name>
        <dbReference type="ChEBI" id="CHEBI:57692"/>
    </cofactor>
</comment>
<evidence type="ECO:0000256" key="1">
    <source>
        <dbReference type="ARBA" id="ARBA00001974"/>
    </source>
</evidence>
<feature type="domain" description="FAD/NAD(P)-binding" evidence="6">
    <location>
        <begin position="6"/>
        <end position="325"/>
    </location>
</feature>
<dbReference type="SUPFAM" id="SSF55424">
    <property type="entry name" value="FAD/NAD-linked reductases, dimerisation (C-terminal) domain"/>
    <property type="match status" value="1"/>
</dbReference>
<dbReference type="Gene3D" id="3.30.390.30">
    <property type="match status" value="1"/>
</dbReference>
<evidence type="ECO:0000256" key="4">
    <source>
        <dbReference type="ARBA" id="ARBA00022827"/>
    </source>
</evidence>
<feature type="domain" description="Pyridine nucleotide-disulphide oxidoreductase dimerisation" evidence="5">
    <location>
        <begin position="349"/>
        <end position="456"/>
    </location>
</feature>
<dbReference type="SUPFAM" id="SSF51905">
    <property type="entry name" value="FAD/NAD(P)-binding domain"/>
    <property type="match status" value="1"/>
</dbReference>
<evidence type="ECO:0000259" key="5">
    <source>
        <dbReference type="Pfam" id="PF02852"/>
    </source>
</evidence>
<dbReference type="InterPro" id="IPR023753">
    <property type="entry name" value="FAD/NAD-binding_dom"/>
</dbReference>
<dbReference type="InterPro" id="IPR001100">
    <property type="entry name" value="Pyr_nuc-diS_OxRdtase"/>
</dbReference>
<organism evidence="7 8">
    <name type="scientific">Olivibacter oleidegradans</name>
    <dbReference type="NCBI Taxonomy" id="760123"/>
    <lineage>
        <taxon>Bacteria</taxon>
        <taxon>Pseudomonadati</taxon>
        <taxon>Bacteroidota</taxon>
        <taxon>Sphingobacteriia</taxon>
        <taxon>Sphingobacteriales</taxon>
        <taxon>Sphingobacteriaceae</taxon>
        <taxon>Olivibacter</taxon>
    </lineage>
</organism>
<accession>A0ABV6HS61</accession>
<protein>
    <submittedName>
        <fullName evidence="7">Mercuric reductase</fullName>
    </submittedName>
</protein>
<keyword evidence="4" id="KW-0274">FAD</keyword>
<evidence type="ECO:0000256" key="3">
    <source>
        <dbReference type="ARBA" id="ARBA00022630"/>
    </source>
</evidence>
<comment type="similarity">
    <text evidence="2">Belongs to the class-I pyridine nucleotide-disulfide oxidoreductase family.</text>
</comment>
<keyword evidence="8" id="KW-1185">Reference proteome</keyword>
<dbReference type="EMBL" id="JBHLWO010000007">
    <property type="protein sequence ID" value="MFC0321713.1"/>
    <property type="molecule type" value="Genomic_DNA"/>
</dbReference>
<evidence type="ECO:0000256" key="2">
    <source>
        <dbReference type="ARBA" id="ARBA00007532"/>
    </source>
</evidence>
<dbReference type="Proteomes" id="UP001589774">
    <property type="component" value="Unassembled WGS sequence"/>
</dbReference>
<dbReference type="PANTHER" id="PTHR43014:SF2">
    <property type="entry name" value="MERCURIC REDUCTASE"/>
    <property type="match status" value="1"/>
</dbReference>
<dbReference type="PRINTS" id="PR00368">
    <property type="entry name" value="FADPNR"/>
</dbReference>
<dbReference type="PANTHER" id="PTHR43014">
    <property type="entry name" value="MERCURIC REDUCTASE"/>
    <property type="match status" value="1"/>
</dbReference>
<name>A0ABV6HS61_9SPHI</name>
<keyword evidence="3" id="KW-0285">Flavoprotein</keyword>
<dbReference type="InterPro" id="IPR036188">
    <property type="entry name" value="FAD/NAD-bd_sf"/>
</dbReference>
<gene>
    <name evidence="7" type="ORF">ACFFI0_25600</name>
</gene>
<evidence type="ECO:0000259" key="6">
    <source>
        <dbReference type="Pfam" id="PF07992"/>
    </source>
</evidence>